<evidence type="ECO:0000256" key="7">
    <source>
        <dbReference type="ARBA" id="ARBA00022824"/>
    </source>
</evidence>
<keyword evidence="5 10" id="KW-0812">Transmembrane</keyword>
<evidence type="ECO:0000256" key="6">
    <source>
        <dbReference type="ARBA" id="ARBA00022777"/>
    </source>
</evidence>
<feature type="transmembrane region" description="Helical" evidence="10">
    <location>
        <begin position="34"/>
        <end position="53"/>
    </location>
</feature>
<evidence type="ECO:0000256" key="3">
    <source>
        <dbReference type="ARBA" id="ARBA00012132"/>
    </source>
</evidence>
<keyword evidence="7" id="KW-0256">Endoplasmic reticulum</keyword>
<evidence type="ECO:0000256" key="2">
    <source>
        <dbReference type="ARBA" id="ARBA00010794"/>
    </source>
</evidence>
<feature type="transmembrane region" description="Helical" evidence="10">
    <location>
        <begin position="145"/>
        <end position="166"/>
    </location>
</feature>
<keyword evidence="8 10" id="KW-1133">Transmembrane helix</keyword>
<dbReference type="PANTHER" id="PTHR13205">
    <property type="entry name" value="TRANSMEMBRANE PROTEIN 15-RELATED"/>
    <property type="match status" value="1"/>
</dbReference>
<feature type="transmembrane region" description="Helical" evidence="10">
    <location>
        <begin position="59"/>
        <end position="79"/>
    </location>
</feature>
<evidence type="ECO:0000256" key="9">
    <source>
        <dbReference type="ARBA" id="ARBA00023136"/>
    </source>
</evidence>
<name>A0A2J7RJV1_9NEOP</name>
<feature type="transmembrane region" description="Helical" evidence="10">
    <location>
        <begin position="299"/>
        <end position="320"/>
    </location>
</feature>
<dbReference type="GO" id="GO:0043048">
    <property type="term" value="P:dolichyl monophosphate biosynthetic process"/>
    <property type="evidence" value="ECO:0007669"/>
    <property type="project" value="TreeGrafter"/>
</dbReference>
<evidence type="ECO:0000256" key="10">
    <source>
        <dbReference type="SAM" id="Phobius"/>
    </source>
</evidence>
<keyword evidence="12" id="KW-1185">Reference proteome</keyword>
<proteinExistence type="inferred from homology"/>
<comment type="caution">
    <text evidence="11">The sequence shown here is derived from an EMBL/GenBank/DDBJ whole genome shotgun (WGS) entry which is preliminary data.</text>
</comment>
<feature type="transmembrane region" description="Helical" evidence="10">
    <location>
        <begin position="413"/>
        <end position="434"/>
    </location>
</feature>
<dbReference type="Proteomes" id="UP000235965">
    <property type="component" value="Unassembled WGS sequence"/>
</dbReference>
<evidence type="ECO:0000313" key="11">
    <source>
        <dbReference type="EMBL" id="PNF41089.1"/>
    </source>
</evidence>
<protein>
    <recommendedName>
        <fullName evidence="3">dolichol kinase</fullName>
        <ecNumber evidence="3">2.7.1.108</ecNumber>
    </recommendedName>
</protein>
<accession>A0A2J7RJV1</accession>
<dbReference type="PANTHER" id="PTHR13205:SF15">
    <property type="entry name" value="DOLICHOL KINASE"/>
    <property type="match status" value="1"/>
</dbReference>
<dbReference type="EMBL" id="NEVH01002988">
    <property type="protein sequence ID" value="PNF41089.1"/>
    <property type="molecule type" value="Genomic_DNA"/>
</dbReference>
<evidence type="ECO:0000256" key="5">
    <source>
        <dbReference type="ARBA" id="ARBA00022692"/>
    </source>
</evidence>
<feature type="transmembrane region" description="Helical" evidence="10">
    <location>
        <begin position="204"/>
        <end position="225"/>
    </location>
</feature>
<dbReference type="GO" id="GO:0004168">
    <property type="term" value="F:dolichol kinase activity"/>
    <property type="evidence" value="ECO:0007669"/>
    <property type="project" value="UniProtKB-EC"/>
</dbReference>
<reference evidence="11 12" key="1">
    <citation type="submission" date="2017-12" db="EMBL/GenBank/DDBJ databases">
        <title>Hemimetabolous genomes reveal molecular basis of termite eusociality.</title>
        <authorList>
            <person name="Harrison M.C."/>
            <person name="Jongepier E."/>
            <person name="Robertson H.M."/>
            <person name="Arning N."/>
            <person name="Bitard-Feildel T."/>
            <person name="Chao H."/>
            <person name="Childers C.P."/>
            <person name="Dinh H."/>
            <person name="Doddapaneni H."/>
            <person name="Dugan S."/>
            <person name="Gowin J."/>
            <person name="Greiner C."/>
            <person name="Han Y."/>
            <person name="Hu H."/>
            <person name="Hughes D.S.T."/>
            <person name="Huylmans A.-K."/>
            <person name="Kemena C."/>
            <person name="Kremer L.P.M."/>
            <person name="Lee S.L."/>
            <person name="Lopez-Ezquerra A."/>
            <person name="Mallet L."/>
            <person name="Monroy-Kuhn J.M."/>
            <person name="Moser A."/>
            <person name="Murali S.C."/>
            <person name="Muzny D.M."/>
            <person name="Otani S."/>
            <person name="Piulachs M.-D."/>
            <person name="Poelchau M."/>
            <person name="Qu J."/>
            <person name="Schaub F."/>
            <person name="Wada-Katsumata A."/>
            <person name="Worley K.C."/>
            <person name="Xie Q."/>
            <person name="Ylla G."/>
            <person name="Poulsen M."/>
            <person name="Gibbs R.A."/>
            <person name="Schal C."/>
            <person name="Richards S."/>
            <person name="Belles X."/>
            <person name="Korb J."/>
            <person name="Bornberg-Bauer E."/>
        </authorList>
    </citation>
    <scope>NUCLEOTIDE SEQUENCE [LARGE SCALE GENOMIC DNA]</scope>
    <source>
        <tissue evidence="11">Whole body</tissue>
    </source>
</reference>
<comment type="subcellular location">
    <subcellularLocation>
        <location evidence="1">Endoplasmic reticulum membrane</location>
        <topology evidence="1">Multi-pass membrane protein</topology>
    </subcellularLocation>
</comment>
<gene>
    <name evidence="11" type="ORF">B7P43_G06227</name>
</gene>
<comment type="similarity">
    <text evidence="2">Belongs to the polyprenol kinase family.</text>
</comment>
<feature type="transmembrane region" description="Helical" evidence="10">
    <location>
        <begin position="341"/>
        <end position="362"/>
    </location>
</feature>
<dbReference type="OrthoDB" id="377083at2759"/>
<sequence>MIVEVIQRALHSSSKRVQSYLNEEYIITRPGASAGLWMSFLLPTAIILGAYSCHNVSELYRTAATLSLGLLGTSVVFIAKACSSKTHEYTLIIPSVFTYIRLYFYNKIGVWFSIAGGFASYSAGEAVILLLNAAPKSLTYGEASVLIQALILFLFTTAVNLVNTWHNIPVQCVNTATLILQVGILGVLLICAATCMFPDFRTPLPFYGLTLAVIFGFVVPFLHILLQASPILWILQLLLANMPRIWLVTYWAVCSGLAVLAVNVQIQGEQQASTVIRKYFHILAVAVFTPGLIRECCFLYLASGVVLALITALELLRVIHMPPLGEVLEAGFTVFADEKDAGPIALTPIYLLAACSLPLWLYPSICSEEIYVGQHLLPLMSGLLTIGIGDTAASIFGTWIGKTKWEGTRKTKEGTFASILCQMTVILMLIYFGWKIFIQLFSSEDAGSRFHQNVMYPSSKLHGIICQKIIILNILDY</sequence>
<dbReference type="EC" id="2.7.1.108" evidence="3"/>
<dbReference type="GO" id="GO:0005789">
    <property type="term" value="C:endoplasmic reticulum membrane"/>
    <property type="evidence" value="ECO:0007669"/>
    <property type="project" value="UniProtKB-SubCell"/>
</dbReference>
<organism evidence="11 12">
    <name type="scientific">Cryptotermes secundus</name>
    <dbReference type="NCBI Taxonomy" id="105785"/>
    <lineage>
        <taxon>Eukaryota</taxon>
        <taxon>Metazoa</taxon>
        <taxon>Ecdysozoa</taxon>
        <taxon>Arthropoda</taxon>
        <taxon>Hexapoda</taxon>
        <taxon>Insecta</taxon>
        <taxon>Pterygota</taxon>
        <taxon>Neoptera</taxon>
        <taxon>Polyneoptera</taxon>
        <taxon>Dictyoptera</taxon>
        <taxon>Blattodea</taxon>
        <taxon>Blattoidea</taxon>
        <taxon>Termitoidae</taxon>
        <taxon>Kalotermitidae</taxon>
        <taxon>Cryptotermitinae</taxon>
        <taxon>Cryptotermes</taxon>
    </lineage>
</organism>
<dbReference type="AlphaFoldDB" id="A0A2J7RJV1"/>
<feature type="transmembrane region" description="Helical" evidence="10">
    <location>
        <begin position="178"/>
        <end position="197"/>
    </location>
</feature>
<feature type="transmembrane region" description="Helical" evidence="10">
    <location>
        <begin position="110"/>
        <end position="133"/>
    </location>
</feature>
<dbReference type="InterPro" id="IPR032974">
    <property type="entry name" value="Polypren_kinase"/>
</dbReference>
<evidence type="ECO:0000313" key="12">
    <source>
        <dbReference type="Proteomes" id="UP000235965"/>
    </source>
</evidence>
<evidence type="ECO:0000256" key="4">
    <source>
        <dbReference type="ARBA" id="ARBA00022679"/>
    </source>
</evidence>
<feature type="transmembrane region" description="Helical" evidence="10">
    <location>
        <begin position="245"/>
        <end position="264"/>
    </location>
</feature>
<evidence type="ECO:0000256" key="1">
    <source>
        <dbReference type="ARBA" id="ARBA00004477"/>
    </source>
</evidence>
<feature type="transmembrane region" description="Helical" evidence="10">
    <location>
        <begin position="382"/>
        <end position="401"/>
    </location>
</feature>
<feature type="transmembrane region" description="Helical" evidence="10">
    <location>
        <begin position="86"/>
        <end position="104"/>
    </location>
</feature>
<keyword evidence="4" id="KW-0808">Transferase</keyword>
<keyword evidence="9 10" id="KW-0472">Membrane</keyword>
<keyword evidence="6" id="KW-0418">Kinase</keyword>
<evidence type="ECO:0000256" key="8">
    <source>
        <dbReference type="ARBA" id="ARBA00022989"/>
    </source>
</evidence>